<dbReference type="AlphaFoldDB" id="A0A1H0AZZ9"/>
<dbReference type="InterPro" id="IPR024607">
    <property type="entry name" value="Sulfatase_CS"/>
</dbReference>
<dbReference type="PANTHER" id="PTHR42693:SF53">
    <property type="entry name" value="ENDO-4-O-SULFATASE"/>
    <property type="match status" value="1"/>
</dbReference>
<dbReference type="EMBL" id="FNGY01000007">
    <property type="protein sequence ID" value="SDN38951.1"/>
    <property type="molecule type" value="Genomic_DNA"/>
</dbReference>
<comment type="similarity">
    <text evidence="1">Belongs to the sulfatase family.</text>
</comment>
<evidence type="ECO:0000256" key="5">
    <source>
        <dbReference type="SAM" id="SignalP"/>
    </source>
</evidence>
<organism evidence="7 8">
    <name type="scientific">Pedobacter steynii</name>
    <dbReference type="NCBI Taxonomy" id="430522"/>
    <lineage>
        <taxon>Bacteria</taxon>
        <taxon>Pseudomonadati</taxon>
        <taxon>Bacteroidota</taxon>
        <taxon>Sphingobacteriia</taxon>
        <taxon>Sphingobacteriales</taxon>
        <taxon>Sphingobacteriaceae</taxon>
        <taxon>Pedobacter</taxon>
    </lineage>
</organism>
<evidence type="ECO:0000256" key="2">
    <source>
        <dbReference type="ARBA" id="ARBA00022723"/>
    </source>
</evidence>
<dbReference type="InterPro" id="IPR000917">
    <property type="entry name" value="Sulfatase_N"/>
</dbReference>
<accession>A0A1H0AZZ9</accession>
<dbReference type="Gene3D" id="3.40.720.10">
    <property type="entry name" value="Alkaline Phosphatase, subunit A"/>
    <property type="match status" value="1"/>
</dbReference>
<dbReference type="Gene3D" id="3.30.1120.10">
    <property type="match status" value="1"/>
</dbReference>
<dbReference type="CDD" id="cd16145">
    <property type="entry name" value="ARS_like"/>
    <property type="match status" value="1"/>
</dbReference>
<reference evidence="8" key="1">
    <citation type="submission" date="2016-10" db="EMBL/GenBank/DDBJ databases">
        <authorList>
            <person name="Varghese N."/>
            <person name="Submissions S."/>
        </authorList>
    </citation>
    <scope>NUCLEOTIDE SEQUENCE [LARGE SCALE GENOMIC DNA]</scope>
    <source>
        <strain evidence="8">DSM 19110</strain>
    </source>
</reference>
<keyword evidence="2" id="KW-0479">Metal-binding</keyword>
<name>A0A1H0AZZ9_9SPHI</name>
<evidence type="ECO:0000259" key="6">
    <source>
        <dbReference type="Pfam" id="PF00884"/>
    </source>
</evidence>
<dbReference type="InterPro" id="IPR050738">
    <property type="entry name" value="Sulfatase"/>
</dbReference>
<evidence type="ECO:0000256" key="1">
    <source>
        <dbReference type="ARBA" id="ARBA00008779"/>
    </source>
</evidence>
<dbReference type="STRING" id="430522.BFS30_19505"/>
<dbReference type="SUPFAM" id="SSF53649">
    <property type="entry name" value="Alkaline phosphatase-like"/>
    <property type="match status" value="1"/>
</dbReference>
<dbReference type="Proteomes" id="UP000183200">
    <property type="component" value="Unassembled WGS sequence"/>
</dbReference>
<dbReference type="PANTHER" id="PTHR42693">
    <property type="entry name" value="ARYLSULFATASE FAMILY MEMBER"/>
    <property type="match status" value="1"/>
</dbReference>
<dbReference type="OrthoDB" id="9764377at2"/>
<proteinExistence type="inferred from homology"/>
<keyword evidence="5" id="KW-0732">Signal</keyword>
<dbReference type="Pfam" id="PF00884">
    <property type="entry name" value="Sulfatase"/>
    <property type="match status" value="1"/>
</dbReference>
<evidence type="ECO:0000313" key="7">
    <source>
        <dbReference type="EMBL" id="SDN38951.1"/>
    </source>
</evidence>
<gene>
    <name evidence="7" type="ORF">SAMN05421820_107261</name>
</gene>
<dbReference type="PROSITE" id="PS00523">
    <property type="entry name" value="SULFATASE_1"/>
    <property type="match status" value="1"/>
</dbReference>
<evidence type="ECO:0000256" key="3">
    <source>
        <dbReference type="ARBA" id="ARBA00022801"/>
    </source>
</evidence>
<keyword evidence="8" id="KW-1185">Reference proteome</keyword>
<feature type="chain" id="PRO_5010350359" evidence="5">
    <location>
        <begin position="25"/>
        <end position="492"/>
    </location>
</feature>
<sequence>MENKLFSKLLIIAAVFLQCSAAYSQQNTQKPNVIYIYADDLGYAETGPYGQKKIKTPNLDKMARQGMKFTDHYSGTPVCAPARAMLMTGKHGGHSYIRGNFELGGFPDSTERGQMPLKAGTLTVARLMQRAGYKTALVGKWGLGMNATEGSPLKQGFDYYYGLLDQKQAHSFYPTHLWENEKWDTLGNTFINVHKQLDSAKATDKDFDYYKGKVYAPEKMTEKALAFIDSNKENPFFLYLPYPLPHVSLQAPDQDVKEYIGKFKERPYYGQQGYAANKYPYSTYAAMITFLDKQVGLIMKRLKDLGLDENTIIMFSSDNGTTFNGGVNAKFFNSVDGLKGLKMDVYEGGIREPFLARWPGKIKPGSTTNLVSAQYDLLATMAELTGQKLEDTDGLSFLPTLTGKDDQQKKHEYLYFEYPEKGGQLAIRMGDWKGVRVNVKKDPQSPWQLFNLKTDRSESRDQAANHPELIQQFNEIVKKEHRDSHVKAWNFL</sequence>
<evidence type="ECO:0000256" key="4">
    <source>
        <dbReference type="ARBA" id="ARBA00022837"/>
    </source>
</evidence>
<protein>
    <submittedName>
        <fullName evidence="7">Arylsulfatase A</fullName>
    </submittedName>
</protein>
<evidence type="ECO:0000313" key="8">
    <source>
        <dbReference type="Proteomes" id="UP000183200"/>
    </source>
</evidence>
<dbReference type="InterPro" id="IPR017850">
    <property type="entry name" value="Alkaline_phosphatase_core_sf"/>
</dbReference>
<dbReference type="RefSeq" id="WP_074610485.1">
    <property type="nucleotide sequence ID" value="NZ_FNGY01000007.1"/>
</dbReference>
<dbReference type="GO" id="GO:0046872">
    <property type="term" value="F:metal ion binding"/>
    <property type="evidence" value="ECO:0007669"/>
    <property type="project" value="UniProtKB-KW"/>
</dbReference>
<keyword evidence="3" id="KW-0378">Hydrolase</keyword>
<feature type="signal peptide" evidence="5">
    <location>
        <begin position="1"/>
        <end position="24"/>
    </location>
</feature>
<dbReference type="GO" id="GO:0004065">
    <property type="term" value="F:arylsulfatase activity"/>
    <property type="evidence" value="ECO:0007669"/>
    <property type="project" value="TreeGrafter"/>
</dbReference>
<feature type="domain" description="Sulfatase N-terminal" evidence="6">
    <location>
        <begin position="31"/>
        <end position="386"/>
    </location>
</feature>
<keyword evidence="4" id="KW-0106">Calcium</keyword>